<gene>
    <name evidence="1" type="primary">orf475</name>
</gene>
<name>A0A895KT99_9APHY</name>
<keyword evidence="1" id="KW-0378">Hydrolase</keyword>
<organism evidence="1">
    <name type="scientific">Phanerochaete carnosa</name>
    <dbReference type="NCBI Taxonomy" id="231932"/>
    <lineage>
        <taxon>Eukaryota</taxon>
        <taxon>Fungi</taxon>
        <taxon>Dikarya</taxon>
        <taxon>Basidiomycota</taxon>
        <taxon>Agaricomycotina</taxon>
        <taxon>Agaricomycetes</taxon>
        <taxon>Polyporales</taxon>
        <taxon>Phanerochaetaceae</taxon>
        <taxon>Phanerochaete</taxon>
    </lineage>
</organism>
<protein>
    <submittedName>
        <fullName evidence="1">GIY-YIG homing endonuclease</fullName>
    </submittedName>
</protein>
<dbReference type="RefSeq" id="YP_010170399.1">
    <property type="nucleotide sequence ID" value="NC_057606.1"/>
</dbReference>
<reference evidence="1" key="1">
    <citation type="journal article" date="2020" name="Int. J. Biol. Macromol.">
        <title>The 206 kbp mitochondrial genome of Phanerochaete carnosa reveals dynamics of introns, accumulation of repeat sequences and plasmid-derived genes.</title>
        <authorList>
            <person name="Wang X."/>
            <person name="Song A."/>
            <person name="Wang F."/>
            <person name="Chen M."/>
            <person name="Li X."/>
            <person name="Li Q."/>
            <person name="Liu N."/>
        </authorList>
    </citation>
    <scope>NUCLEOTIDE SEQUENCE</scope>
</reference>
<keyword evidence="1" id="KW-0496">Mitochondrion</keyword>
<evidence type="ECO:0000313" key="1">
    <source>
        <dbReference type="EMBL" id="QRZ60380.1"/>
    </source>
</evidence>
<dbReference type="AlphaFoldDB" id="A0A895KT99"/>
<dbReference type="GO" id="GO:0004519">
    <property type="term" value="F:endonuclease activity"/>
    <property type="evidence" value="ECO:0007669"/>
    <property type="project" value="UniProtKB-KW"/>
</dbReference>
<dbReference type="GeneID" id="67278513"/>
<keyword evidence="1" id="KW-0540">Nuclease</keyword>
<accession>A0A895KT99</accession>
<proteinExistence type="predicted"/>
<sequence>MIDSLLLMGSIENKYLYNFIKTNYKLPISVLIQNNDDPKEKGKINTIFNYSLPLDLKKIKSTSQLGDSGVYIFKHSSGKFAFGSAMNFQRRLLDHLNSFYGHRVMQRLHLFTAKNGGLNEITWTPLIITPNFYKLFISMNPNHVLTKREIQILVALTQFMPRVLEQSYISHYKPELNGTNNGSYNVIFSFTKWDPELITDSNKNDLGVNSLNKSNAYKAIDENKIIVASSYSLNGLASILGLSVAGIKYHLGRESFVFAKALGLDVSIIQEGLESKGKPADFYNSKKKQRDPLELKNMSLSSLELGYIYVFNLDKETIFIKKASSPGIFKFINPNISAKLEPRALKSKVDNMTTYINKEAIYKSELGEFFLAKNPDYAINAKIPIILVNVKTNTAIFCNSKRSCAQLLSDLLEQNIQLGTLSKNNWIDSGEIIQDKFVLFSKPHLINLIPEAVDFNEGSIDLTKYNFKFDTNPAL</sequence>
<geneLocation type="mitochondrion" evidence="1"/>
<keyword evidence="1" id="KW-0255">Endonuclease</keyword>
<dbReference type="EMBL" id="MT090080">
    <property type="protein sequence ID" value="QRZ60380.1"/>
    <property type="molecule type" value="Genomic_DNA"/>
</dbReference>